<evidence type="ECO:0000256" key="2">
    <source>
        <dbReference type="SAM" id="Phobius"/>
    </source>
</evidence>
<reference evidence="3 4" key="1">
    <citation type="submission" date="2024-02" db="EMBL/GenBank/DDBJ databases">
        <title>A nitrogen-fixing paenibacillus bacterium.</title>
        <authorList>
            <person name="Zhang W.L."/>
            <person name="Chen S.F."/>
        </authorList>
    </citation>
    <scope>NUCLEOTIDE SEQUENCE [LARGE SCALE GENOMIC DNA]</scope>
    <source>
        <strain evidence="3 4">M1</strain>
    </source>
</reference>
<feature type="compositionally biased region" description="Basic residues" evidence="1">
    <location>
        <begin position="13"/>
        <end position="30"/>
    </location>
</feature>
<sequence>MNDRLSRTERYNGRRGRNNRKRRIAKRERRSGKAAEPYREAGGLDDIGERIEPELQFASVTEVHPFAEEARTEAKAELDVNKLPTRKEMFPSQRVKWTRWFFNSLLYVFVAIMILLLWWGISDSPWGQNHGL</sequence>
<feature type="compositionally biased region" description="Basic and acidic residues" evidence="1">
    <location>
        <begin position="1"/>
        <end position="12"/>
    </location>
</feature>
<keyword evidence="2" id="KW-0812">Transmembrane</keyword>
<name>A0ABU7VKV3_9BACL</name>
<dbReference type="Proteomes" id="UP001306950">
    <property type="component" value="Unassembled WGS sequence"/>
</dbReference>
<evidence type="ECO:0000313" key="4">
    <source>
        <dbReference type="Proteomes" id="UP001306950"/>
    </source>
</evidence>
<keyword evidence="2" id="KW-0472">Membrane</keyword>
<evidence type="ECO:0000256" key="1">
    <source>
        <dbReference type="SAM" id="MobiDB-lite"/>
    </source>
</evidence>
<dbReference type="EMBL" id="JAZHPZ010000001">
    <property type="protein sequence ID" value="MEF2964385.1"/>
    <property type="molecule type" value="Genomic_DNA"/>
</dbReference>
<organism evidence="3 4">
    <name type="scientific">Paenibacillus haidiansis</name>
    <dbReference type="NCBI Taxonomy" id="1574488"/>
    <lineage>
        <taxon>Bacteria</taxon>
        <taxon>Bacillati</taxon>
        <taxon>Bacillota</taxon>
        <taxon>Bacilli</taxon>
        <taxon>Bacillales</taxon>
        <taxon>Paenibacillaceae</taxon>
        <taxon>Paenibacillus</taxon>
    </lineage>
</organism>
<evidence type="ECO:0000313" key="3">
    <source>
        <dbReference type="EMBL" id="MEF2964385.1"/>
    </source>
</evidence>
<dbReference type="RefSeq" id="WP_331844621.1">
    <property type="nucleotide sequence ID" value="NZ_JAZHPZ010000001.1"/>
</dbReference>
<feature type="region of interest" description="Disordered" evidence="1">
    <location>
        <begin position="1"/>
        <end position="39"/>
    </location>
</feature>
<keyword evidence="4" id="KW-1185">Reference proteome</keyword>
<feature type="transmembrane region" description="Helical" evidence="2">
    <location>
        <begin position="100"/>
        <end position="121"/>
    </location>
</feature>
<accession>A0ABU7VKV3</accession>
<gene>
    <name evidence="3" type="ORF">V3851_00965</name>
</gene>
<proteinExistence type="predicted"/>
<comment type="caution">
    <text evidence="3">The sequence shown here is derived from an EMBL/GenBank/DDBJ whole genome shotgun (WGS) entry which is preliminary data.</text>
</comment>
<keyword evidence="2" id="KW-1133">Transmembrane helix</keyword>
<protein>
    <submittedName>
        <fullName evidence="3">Uncharacterized protein</fullName>
    </submittedName>
</protein>